<dbReference type="InterPro" id="IPR036866">
    <property type="entry name" value="RibonucZ/Hydroxyglut_hydro"/>
</dbReference>
<dbReference type="STRING" id="388357.GCA_001580365_00312"/>
<protein>
    <submittedName>
        <fullName evidence="3">MBL fold metallo-hydrolase</fullName>
    </submittedName>
</protein>
<name>A0A512IDC8_9MICC</name>
<dbReference type="SUPFAM" id="SSF56281">
    <property type="entry name" value="Metallo-hydrolase/oxidoreductase"/>
    <property type="match status" value="1"/>
</dbReference>
<evidence type="ECO:0000313" key="3">
    <source>
        <dbReference type="EMBL" id="GEO95698.1"/>
    </source>
</evidence>
<evidence type="ECO:0000256" key="1">
    <source>
        <dbReference type="SAM" id="MobiDB-lite"/>
    </source>
</evidence>
<dbReference type="RefSeq" id="WP_062733788.1">
    <property type="nucleotide sequence ID" value="NZ_BJZS01000049.1"/>
</dbReference>
<dbReference type="GO" id="GO:0016787">
    <property type="term" value="F:hydrolase activity"/>
    <property type="evidence" value="ECO:0007669"/>
    <property type="project" value="UniProtKB-KW"/>
</dbReference>
<feature type="region of interest" description="Disordered" evidence="1">
    <location>
        <begin position="267"/>
        <end position="291"/>
    </location>
</feature>
<proteinExistence type="predicted"/>
<feature type="compositionally biased region" description="Basic and acidic residues" evidence="1">
    <location>
        <begin position="267"/>
        <end position="276"/>
    </location>
</feature>
<dbReference type="Proteomes" id="UP000321103">
    <property type="component" value="Unassembled WGS sequence"/>
</dbReference>
<dbReference type="AlphaFoldDB" id="A0A512IDC8"/>
<dbReference type="PANTHER" id="PTHR42951">
    <property type="entry name" value="METALLO-BETA-LACTAMASE DOMAIN-CONTAINING"/>
    <property type="match status" value="1"/>
</dbReference>
<evidence type="ECO:0000259" key="2">
    <source>
        <dbReference type="SMART" id="SM00849"/>
    </source>
</evidence>
<dbReference type="InterPro" id="IPR050855">
    <property type="entry name" value="NDM-1-like"/>
</dbReference>
<dbReference type="Pfam" id="PF00753">
    <property type="entry name" value="Lactamase_B"/>
    <property type="match status" value="1"/>
</dbReference>
<organism evidence="3 4">
    <name type="scientific">Kocuria turfanensis</name>
    <dbReference type="NCBI Taxonomy" id="388357"/>
    <lineage>
        <taxon>Bacteria</taxon>
        <taxon>Bacillati</taxon>
        <taxon>Actinomycetota</taxon>
        <taxon>Actinomycetes</taxon>
        <taxon>Micrococcales</taxon>
        <taxon>Micrococcaceae</taxon>
        <taxon>Kocuria</taxon>
    </lineage>
</organism>
<keyword evidence="4" id="KW-1185">Reference proteome</keyword>
<dbReference type="Gene3D" id="3.60.15.10">
    <property type="entry name" value="Ribonuclease Z/Hydroxyacylglutathione hydrolase-like"/>
    <property type="match status" value="1"/>
</dbReference>
<comment type="caution">
    <text evidence="3">The sequence shown here is derived from an EMBL/GenBank/DDBJ whole genome shotgun (WGS) entry which is preliminary data.</text>
</comment>
<dbReference type="InterPro" id="IPR001279">
    <property type="entry name" value="Metallo-B-lactamas"/>
</dbReference>
<dbReference type="SMART" id="SM00849">
    <property type="entry name" value="Lactamase_B"/>
    <property type="match status" value="1"/>
</dbReference>
<sequence length="291" mass="30018">MTRWITAANTHDLGYGTTLVTGPGSNWLILRDGASYTLIDCGYPGDRSLVDASIHAAGATGLPEAVVVTHAHGDHIGTLGRYIAAGVPVHCAAAEIPNITGASREQIGPEESLPRAACSLGWAKWSLHALRAGGLKDVTVEESAVTPFGPATEVLDLPGSPRPVATTGHTSGHTAYLVGHTGILAAGDAVVTGHRTTTADGVPHLLPAPFHHDPTTAENAARTLLSGVDFEVLAPGHGPQVRVPTGRRLAIRQDIGALTAERRGLLAADARRDRAPGGRPRAPGRHGSATC</sequence>
<accession>A0A512IDC8</accession>
<keyword evidence="3" id="KW-0378">Hydrolase</keyword>
<dbReference type="PANTHER" id="PTHR42951:SF14">
    <property type="entry name" value="METALLO-BETA-LACTAMASE SUPERFAMILY PROTEIN"/>
    <property type="match status" value="1"/>
</dbReference>
<reference evidence="3 4" key="1">
    <citation type="submission" date="2019-07" db="EMBL/GenBank/DDBJ databases">
        <title>Whole genome shotgun sequence of Kocuria turfanensis NBRC 107627.</title>
        <authorList>
            <person name="Hosoyama A."/>
            <person name="Uohara A."/>
            <person name="Ohji S."/>
            <person name="Ichikawa N."/>
        </authorList>
    </citation>
    <scope>NUCLEOTIDE SEQUENCE [LARGE SCALE GENOMIC DNA]</scope>
    <source>
        <strain evidence="3 4">NBRC 107627</strain>
    </source>
</reference>
<dbReference type="EMBL" id="BJZS01000049">
    <property type="protein sequence ID" value="GEO95698.1"/>
    <property type="molecule type" value="Genomic_DNA"/>
</dbReference>
<evidence type="ECO:0000313" key="4">
    <source>
        <dbReference type="Proteomes" id="UP000321103"/>
    </source>
</evidence>
<feature type="domain" description="Metallo-beta-lactamase" evidence="2">
    <location>
        <begin position="24"/>
        <end position="237"/>
    </location>
</feature>
<gene>
    <name evidence="3" type="ORF">KTU01_18210</name>
</gene>